<evidence type="ECO:0000313" key="5">
    <source>
        <dbReference type="Proteomes" id="UP000663829"/>
    </source>
</evidence>
<dbReference type="OrthoDB" id="10582805at2759"/>
<dbReference type="Proteomes" id="UP000677228">
    <property type="component" value="Unassembled WGS sequence"/>
</dbReference>
<comment type="caution">
    <text evidence="2">The sequence shown here is derived from an EMBL/GenBank/DDBJ whole genome shotgun (WGS) entry which is preliminary data.</text>
</comment>
<protein>
    <submittedName>
        <fullName evidence="2">Uncharacterized protein</fullName>
    </submittedName>
</protein>
<reference evidence="2" key="1">
    <citation type="submission" date="2021-02" db="EMBL/GenBank/DDBJ databases">
        <authorList>
            <person name="Nowell W R."/>
        </authorList>
    </citation>
    <scope>NUCLEOTIDE SEQUENCE</scope>
</reference>
<dbReference type="EMBL" id="CAJNOK010006604">
    <property type="protein sequence ID" value="CAF1008709.1"/>
    <property type="molecule type" value="Genomic_DNA"/>
</dbReference>
<gene>
    <name evidence="2" type="ORF">GPM918_LOCUS24102</name>
    <name evidence="1" type="ORF">OVA965_LOCUS14931</name>
    <name evidence="4" type="ORF">SRO942_LOCUS24101</name>
    <name evidence="3" type="ORF">TMI583_LOCUS14934</name>
</gene>
<accession>A0A814WZ98</accession>
<evidence type="ECO:0000313" key="3">
    <source>
        <dbReference type="EMBL" id="CAF3777635.1"/>
    </source>
</evidence>
<name>A0A814WZ98_9BILA</name>
<dbReference type="EMBL" id="CAJOBA010006611">
    <property type="protein sequence ID" value="CAF3777635.1"/>
    <property type="molecule type" value="Genomic_DNA"/>
</dbReference>
<evidence type="ECO:0000313" key="4">
    <source>
        <dbReference type="EMBL" id="CAF3972942.1"/>
    </source>
</evidence>
<organism evidence="2 5">
    <name type="scientific">Didymodactylos carnosus</name>
    <dbReference type="NCBI Taxonomy" id="1234261"/>
    <lineage>
        <taxon>Eukaryota</taxon>
        <taxon>Metazoa</taxon>
        <taxon>Spiralia</taxon>
        <taxon>Gnathifera</taxon>
        <taxon>Rotifera</taxon>
        <taxon>Eurotatoria</taxon>
        <taxon>Bdelloidea</taxon>
        <taxon>Philodinida</taxon>
        <taxon>Philodinidae</taxon>
        <taxon>Didymodactylos</taxon>
    </lineage>
</organism>
<dbReference type="EMBL" id="CAJNOQ010008862">
    <property type="protein sequence ID" value="CAF1208784.1"/>
    <property type="molecule type" value="Genomic_DNA"/>
</dbReference>
<evidence type="ECO:0000313" key="2">
    <source>
        <dbReference type="EMBL" id="CAF1208784.1"/>
    </source>
</evidence>
<sequence length="81" mass="9415">MLADTPRRRRSDKTPKNIGFREKLAECHTDRSFTESFVLDVSSVSQYPAEEEVLLPAQINFIVDKVDYDENTKKYTIYLAI</sequence>
<evidence type="ECO:0000313" key="1">
    <source>
        <dbReference type="EMBL" id="CAF1008709.1"/>
    </source>
</evidence>
<proteinExistence type="predicted"/>
<dbReference type="SUPFAM" id="SSF56399">
    <property type="entry name" value="ADP-ribosylation"/>
    <property type="match status" value="1"/>
</dbReference>
<dbReference type="EMBL" id="CAJOBC010008863">
    <property type="protein sequence ID" value="CAF3972942.1"/>
    <property type="molecule type" value="Genomic_DNA"/>
</dbReference>
<dbReference type="Gene3D" id="3.90.176.10">
    <property type="entry name" value="Toxin ADP-ribosyltransferase, Chain A, domain 1"/>
    <property type="match status" value="1"/>
</dbReference>
<dbReference type="Proteomes" id="UP000663829">
    <property type="component" value="Unassembled WGS sequence"/>
</dbReference>
<keyword evidence="5" id="KW-1185">Reference proteome</keyword>
<dbReference type="Proteomes" id="UP000681722">
    <property type="component" value="Unassembled WGS sequence"/>
</dbReference>
<dbReference type="AlphaFoldDB" id="A0A814WZ98"/>
<dbReference type="Proteomes" id="UP000682733">
    <property type="component" value="Unassembled WGS sequence"/>
</dbReference>